<reference evidence="1 2" key="1">
    <citation type="submission" date="2015-05" db="EMBL/GenBank/DDBJ databases">
        <title>Genome sequence of Mycobacterium senegalense.</title>
        <authorList>
            <person name="Greninger A.L."/>
            <person name="Miller S."/>
        </authorList>
    </citation>
    <scope>NUCLEOTIDE SEQUENCE [LARGE SCALE GENOMIC DNA]</scope>
    <source>
        <strain evidence="1 2">CK2</strain>
    </source>
</reference>
<accession>A0ABR5G4M0</accession>
<organism evidence="1 2">
    <name type="scientific">Mycolicibacterium senegalense</name>
    <dbReference type="NCBI Taxonomy" id="1796"/>
    <lineage>
        <taxon>Bacteria</taxon>
        <taxon>Bacillati</taxon>
        <taxon>Actinomycetota</taxon>
        <taxon>Actinomycetes</taxon>
        <taxon>Mycobacteriales</taxon>
        <taxon>Mycobacteriaceae</taxon>
        <taxon>Mycolicibacterium</taxon>
    </lineage>
</organism>
<keyword evidence="2" id="KW-1185">Reference proteome</keyword>
<evidence type="ECO:0000313" key="1">
    <source>
        <dbReference type="EMBL" id="KLO55152.1"/>
    </source>
</evidence>
<dbReference type="EMBL" id="LDPU01000001">
    <property type="protein sequence ID" value="KLO55152.1"/>
    <property type="molecule type" value="Genomic_DNA"/>
</dbReference>
<comment type="caution">
    <text evidence="1">The sequence shown here is derived from an EMBL/GenBank/DDBJ whole genome shotgun (WGS) entry which is preliminary data.</text>
</comment>
<name>A0ABR5G4M0_9MYCO</name>
<evidence type="ECO:0000313" key="2">
    <source>
        <dbReference type="Proteomes" id="UP000036499"/>
    </source>
</evidence>
<feature type="non-terminal residue" evidence="1">
    <location>
        <position position="24"/>
    </location>
</feature>
<protein>
    <submittedName>
        <fullName evidence="1">Integrase</fullName>
    </submittedName>
</protein>
<sequence>MSFSEDCVRFGVRLAKLVDAGVPV</sequence>
<proteinExistence type="predicted"/>
<gene>
    <name evidence="1" type="ORF">ABW05_07155</name>
</gene>
<dbReference type="Proteomes" id="UP000036499">
    <property type="component" value="Unassembled WGS sequence"/>
</dbReference>